<evidence type="ECO:0000313" key="2">
    <source>
        <dbReference type="EMBL" id="AOZ08978.1"/>
    </source>
</evidence>
<keyword evidence="1" id="KW-0732">Signal</keyword>
<feature type="signal peptide" evidence="1">
    <location>
        <begin position="1"/>
        <end position="36"/>
    </location>
</feature>
<sequence>MHPSNRVATMSAMLMMKLLAVALTFALATASGAAFALQPPLGAASDHDAALVCAAGDEAMAAEAAAGTGGRTLRVGVSDSETRLVLPWFIEDLLGAIRRGDAPQDYLRGAWRGL</sequence>
<accession>A0ABM6FB99</accession>
<organism evidence="2 3">
    <name type="scientific">Cupriavidus malaysiensis</name>
    <dbReference type="NCBI Taxonomy" id="367825"/>
    <lineage>
        <taxon>Bacteria</taxon>
        <taxon>Pseudomonadati</taxon>
        <taxon>Pseudomonadota</taxon>
        <taxon>Betaproteobacteria</taxon>
        <taxon>Burkholderiales</taxon>
        <taxon>Burkholderiaceae</taxon>
        <taxon>Cupriavidus</taxon>
    </lineage>
</organism>
<dbReference type="EMBL" id="CP017755">
    <property type="protein sequence ID" value="AOZ08978.1"/>
    <property type="molecule type" value="Genomic_DNA"/>
</dbReference>
<feature type="chain" id="PRO_5045664707" evidence="1">
    <location>
        <begin position="37"/>
        <end position="114"/>
    </location>
</feature>
<dbReference type="Proteomes" id="UP000177515">
    <property type="component" value="Chromosome 2"/>
</dbReference>
<keyword evidence="3" id="KW-1185">Reference proteome</keyword>
<proteinExistence type="predicted"/>
<reference evidence="2 3" key="1">
    <citation type="submission" date="2016-10" db="EMBL/GenBank/DDBJ databases">
        <title>Complete genome sequences of three Cupriavidus strains isolated from various Malaysian environments.</title>
        <authorList>
            <person name="Abdullah A.A.-A."/>
            <person name="Shafie N.A.H."/>
            <person name="Lau N.S."/>
        </authorList>
    </citation>
    <scope>NUCLEOTIDE SEQUENCE [LARGE SCALE GENOMIC DNA]</scope>
    <source>
        <strain evidence="2 3">USMAA1020</strain>
    </source>
</reference>
<evidence type="ECO:0000256" key="1">
    <source>
        <dbReference type="SAM" id="SignalP"/>
    </source>
</evidence>
<evidence type="ECO:0000313" key="3">
    <source>
        <dbReference type="Proteomes" id="UP000177515"/>
    </source>
</evidence>
<dbReference type="RefSeq" id="WP_071021457.1">
    <property type="nucleotide sequence ID" value="NZ_CP017755.1"/>
</dbReference>
<protein>
    <submittedName>
        <fullName evidence="2">Uncharacterized protein</fullName>
    </submittedName>
</protein>
<gene>
    <name evidence="2" type="ORF">BKK80_24255</name>
</gene>
<name>A0ABM6FB99_9BURK</name>